<feature type="compositionally biased region" description="Gly residues" evidence="1">
    <location>
        <begin position="23"/>
        <end position="34"/>
    </location>
</feature>
<comment type="caution">
    <text evidence="2">The sequence shown here is derived from an EMBL/GenBank/DDBJ whole genome shotgun (WGS) entry which is preliminary data.</text>
</comment>
<dbReference type="Proteomes" id="UP000233551">
    <property type="component" value="Unassembled WGS sequence"/>
</dbReference>
<evidence type="ECO:0000313" key="3">
    <source>
        <dbReference type="Proteomes" id="UP000233551"/>
    </source>
</evidence>
<dbReference type="EMBL" id="PGOL01003417">
    <property type="protein sequence ID" value="PKI41311.1"/>
    <property type="molecule type" value="Genomic_DNA"/>
</dbReference>
<evidence type="ECO:0000256" key="1">
    <source>
        <dbReference type="SAM" id="MobiDB-lite"/>
    </source>
</evidence>
<gene>
    <name evidence="2" type="ORF">CRG98_038297</name>
</gene>
<feature type="region of interest" description="Disordered" evidence="1">
    <location>
        <begin position="18"/>
        <end position="46"/>
    </location>
</feature>
<keyword evidence="3" id="KW-1185">Reference proteome</keyword>
<proteinExistence type="predicted"/>
<evidence type="ECO:0000313" key="2">
    <source>
        <dbReference type="EMBL" id="PKI41311.1"/>
    </source>
</evidence>
<reference evidence="2 3" key="1">
    <citation type="submission" date="2017-11" db="EMBL/GenBank/DDBJ databases">
        <title>De-novo sequencing of pomegranate (Punica granatum L.) genome.</title>
        <authorList>
            <person name="Akparov Z."/>
            <person name="Amiraslanov A."/>
            <person name="Hajiyeva S."/>
            <person name="Abbasov M."/>
            <person name="Kaur K."/>
            <person name="Hamwieh A."/>
            <person name="Solovyev V."/>
            <person name="Salamov A."/>
            <person name="Braich B."/>
            <person name="Kosarev P."/>
            <person name="Mahmoud A."/>
            <person name="Hajiyev E."/>
            <person name="Babayeva S."/>
            <person name="Izzatullayeva V."/>
            <person name="Mammadov A."/>
            <person name="Mammadov A."/>
            <person name="Sharifova S."/>
            <person name="Ojaghi J."/>
            <person name="Eynullazada K."/>
            <person name="Bayramov B."/>
            <person name="Abdulazimova A."/>
            <person name="Shahmuradov I."/>
        </authorList>
    </citation>
    <scope>NUCLEOTIDE SEQUENCE [LARGE SCALE GENOMIC DNA]</scope>
    <source>
        <strain evidence="3">cv. AG2017</strain>
        <tissue evidence="2">Leaf</tissue>
    </source>
</reference>
<protein>
    <submittedName>
        <fullName evidence="2">Uncharacterized protein</fullName>
    </submittedName>
</protein>
<dbReference type="AlphaFoldDB" id="A0A2I0IBD8"/>
<accession>A0A2I0IBD8</accession>
<feature type="region of interest" description="Disordered" evidence="1">
    <location>
        <begin position="63"/>
        <end position="101"/>
    </location>
</feature>
<sequence length="101" mass="10253">MEIGGGADKACFEYKNAADGSGTAAGAGGGGKGLGEQFSHVGETRGRRMTLVRLAGGAPLKMLGAEDASEGSLSTPEVRLRESEAVEHAPRAAENEPRPAD</sequence>
<feature type="compositionally biased region" description="Basic and acidic residues" evidence="1">
    <location>
        <begin position="78"/>
        <end position="101"/>
    </location>
</feature>
<name>A0A2I0IBD8_PUNGR</name>
<organism evidence="2 3">
    <name type="scientific">Punica granatum</name>
    <name type="common">Pomegranate</name>
    <dbReference type="NCBI Taxonomy" id="22663"/>
    <lineage>
        <taxon>Eukaryota</taxon>
        <taxon>Viridiplantae</taxon>
        <taxon>Streptophyta</taxon>
        <taxon>Embryophyta</taxon>
        <taxon>Tracheophyta</taxon>
        <taxon>Spermatophyta</taxon>
        <taxon>Magnoliopsida</taxon>
        <taxon>eudicotyledons</taxon>
        <taxon>Gunneridae</taxon>
        <taxon>Pentapetalae</taxon>
        <taxon>rosids</taxon>
        <taxon>malvids</taxon>
        <taxon>Myrtales</taxon>
        <taxon>Lythraceae</taxon>
        <taxon>Punica</taxon>
    </lineage>
</organism>